<dbReference type="InterPro" id="IPR002129">
    <property type="entry name" value="PyrdxlP-dep_de-COase"/>
</dbReference>
<dbReference type="InterPro" id="IPR010977">
    <property type="entry name" value="Aromatic_deC"/>
</dbReference>
<evidence type="ECO:0000256" key="2">
    <source>
        <dbReference type="ARBA" id="ARBA00009533"/>
    </source>
</evidence>
<name>A0A937DFV1_9BACT</name>
<dbReference type="PRINTS" id="PR00800">
    <property type="entry name" value="YHDCRBOXLASE"/>
</dbReference>
<keyword evidence="5 7" id="KW-0456">Lyase</keyword>
<sequence length="472" mass="54155">MLNNQSFKEEALKLVNWMTQYLEEVEHYPVLSNVKPGEIASEIPDTYPEEAEKFQKLFLDFEEKIMPGLTHWESPNFFAYFPASKSKASILAEMLTATLGVQGMVWATSPAATELEDKLMIWMQQLLGLPQAWSGSIQDTASNGTLNALLTAREKATNYQINQNGFREQPVFRIYCSEQAHSSIDKNVKIAGFGINNLVKIEVDESFALIPEKLEEAIKSDIEAGYQPLFVMNALGTTGSTAVDPLEKVGAICQKYNLWLHVDAAYSGAALIIPEFRWMSKGIEKADSFVFNPHKWLFTNFDCSLYYVKDKQALINTFSITPEYLKTENDDIVNNYRDWHIQLGRRFRSLKLWFVIRSFGAKKLRTIIQQHCDWALWLKQQIDEHNDFEMLAPVSVNLVCFRFNNRKISEEALNSFNEKLLKNINEAGKIYMTHTKLNGKYTIRWVGGHPELTKTHVEKAWQIVLDHACKLN</sequence>
<dbReference type="SUPFAM" id="SSF53383">
    <property type="entry name" value="PLP-dependent transferases"/>
    <property type="match status" value="1"/>
</dbReference>
<evidence type="ECO:0000256" key="3">
    <source>
        <dbReference type="ARBA" id="ARBA00022793"/>
    </source>
</evidence>
<keyword evidence="4 6" id="KW-0663">Pyridoxal phosphate</keyword>
<feature type="modified residue" description="N6-(pyridoxal phosphate)lysine" evidence="6">
    <location>
        <position position="295"/>
    </location>
</feature>
<dbReference type="Gene3D" id="3.40.640.10">
    <property type="entry name" value="Type I PLP-dependent aspartate aminotransferase-like (Major domain)"/>
    <property type="match status" value="1"/>
</dbReference>
<dbReference type="GO" id="GO:0030170">
    <property type="term" value="F:pyridoxal phosphate binding"/>
    <property type="evidence" value="ECO:0007669"/>
    <property type="project" value="InterPro"/>
</dbReference>
<dbReference type="EMBL" id="JAERQG010000001">
    <property type="protein sequence ID" value="MBL0764088.1"/>
    <property type="molecule type" value="Genomic_DNA"/>
</dbReference>
<reference evidence="8" key="1">
    <citation type="submission" date="2021-01" db="EMBL/GenBank/DDBJ databases">
        <title>Marivirga sp. nov., isolated from intertidal surface sediments.</title>
        <authorList>
            <person name="Zhang M."/>
        </authorList>
    </citation>
    <scope>NUCLEOTIDE SEQUENCE</scope>
    <source>
        <strain evidence="8">SM1354</strain>
    </source>
</reference>
<dbReference type="RefSeq" id="WP_201917331.1">
    <property type="nucleotide sequence ID" value="NZ_JAERQG010000001.1"/>
</dbReference>
<keyword evidence="3" id="KW-0210">Decarboxylase</keyword>
<dbReference type="Gene3D" id="1.20.1340.10">
    <property type="entry name" value="dopa decarboxylase, N-terminal domain"/>
    <property type="match status" value="1"/>
</dbReference>
<dbReference type="Gene3D" id="3.90.1150.10">
    <property type="entry name" value="Aspartate Aminotransferase, domain 1"/>
    <property type="match status" value="1"/>
</dbReference>
<dbReference type="InterPro" id="IPR015422">
    <property type="entry name" value="PyrdxlP-dep_Trfase_small"/>
</dbReference>
<evidence type="ECO:0000256" key="6">
    <source>
        <dbReference type="PIRSR" id="PIRSR602129-50"/>
    </source>
</evidence>
<dbReference type="PANTHER" id="PTHR11999:SF70">
    <property type="entry name" value="MIP05841P"/>
    <property type="match status" value="1"/>
</dbReference>
<comment type="cofactor">
    <cofactor evidence="1 6 7">
        <name>pyridoxal 5'-phosphate</name>
        <dbReference type="ChEBI" id="CHEBI:597326"/>
    </cofactor>
</comment>
<keyword evidence="8" id="KW-0032">Aminotransferase</keyword>
<dbReference type="GO" id="GO:0006520">
    <property type="term" value="P:amino acid metabolic process"/>
    <property type="evidence" value="ECO:0007669"/>
    <property type="project" value="InterPro"/>
</dbReference>
<keyword evidence="8" id="KW-0808">Transferase</keyword>
<dbReference type="InterPro" id="IPR015424">
    <property type="entry name" value="PyrdxlP-dep_Trfase"/>
</dbReference>
<gene>
    <name evidence="8" type="ORF">JKP34_02415</name>
</gene>
<dbReference type="GO" id="GO:0019752">
    <property type="term" value="P:carboxylic acid metabolic process"/>
    <property type="evidence" value="ECO:0007669"/>
    <property type="project" value="InterPro"/>
</dbReference>
<dbReference type="Pfam" id="PF00282">
    <property type="entry name" value="Pyridoxal_deC"/>
    <property type="match status" value="1"/>
</dbReference>
<evidence type="ECO:0000256" key="5">
    <source>
        <dbReference type="ARBA" id="ARBA00023239"/>
    </source>
</evidence>
<dbReference type="Proteomes" id="UP000642920">
    <property type="component" value="Unassembled WGS sequence"/>
</dbReference>
<dbReference type="GO" id="GO:0008483">
    <property type="term" value="F:transaminase activity"/>
    <property type="evidence" value="ECO:0007669"/>
    <property type="project" value="UniProtKB-KW"/>
</dbReference>
<organism evidence="8 9">
    <name type="scientific">Marivirga atlantica</name>
    <dbReference type="NCBI Taxonomy" id="1548457"/>
    <lineage>
        <taxon>Bacteria</taxon>
        <taxon>Pseudomonadati</taxon>
        <taxon>Bacteroidota</taxon>
        <taxon>Cytophagia</taxon>
        <taxon>Cytophagales</taxon>
        <taxon>Marivirgaceae</taxon>
        <taxon>Marivirga</taxon>
    </lineage>
</organism>
<evidence type="ECO:0000313" key="9">
    <source>
        <dbReference type="Proteomes" id="UP000642920"/>
    </source>
</evidence>
<dbReference type="InterPro" id="IPR015421">
    <property type="entry name" value="PyrdxlP-dep_Trfase_major"/>
</dbReference>
<keyword evidence="9" id="KW-1185">Reference proteome</keyword>
<evidence type="ECO:0000256" key="4">
    <source>
        <dbReference type="ARBA" id="ARBA00022898"/>
    </source>
</evidence>
<dbReference type="AlphaFoldDB" id="A0A937DFV1"/>
<comment type="similarity">
    <text evidence="2 7">Belongs to the group II decarboxylase family.</text>
</comment>
<evidence type="ECO:0000256" key="7">
    <source>
        <dbReference type="RuleBase" id="RU000382"/>
    </source>
</evidence>
<dbReference type="InterPro" id="IPR021115">
    <property type="entry name" value="Pyridoxal-P_BS"/>
</dbReference>
<accession>A0A937DFV1</accession>
<dbReference type="GO" id="GO:0005737">
    <property type="term" value="C:cytoplasm"/>
    <property type="evidence" value="ECO:0007669"/>
    <property type="project" value="TreeGrafter"/>
</dbReference>
<evidence type="ECO:0000256" key="1">
    <source>
        <dbReference type="ARBA" id="ARBA00001933"/>
    </source>
</evidence>
<protein>
    <submittedName>
        <fullName evidence="8">Aminotransferase class I/II-fold pyridoxal phosphate-dependent enzyme</fullName>
    </submittedName>
</protein>
<dbReference type="PANTHER" id="PTHR11999">
    <property type="entry name" value="GROUP II PYRIDOXAL-5-PHOSPHATE DECARBOXYLASE"/>
    <property type="match status" value="1"/>
</dbReference>
<comment type="caution">
    <text evidence="8">The sequence shown here is derived from an EMBL/GenBank/DDBJ whole genome shotgun (WGS) entry which is preliminary data.</text>
</comment>
<proteinExistence type="inferred from homology"/>
<dbReference type="PROSITE" id="PS00392">
    <property type="entry name" value="DDC_GAD_HDC_YDC"/>
    <property type="match status" value="1"/>
</dbReference>
<evidence type="ECO:0000313" key="8">
    <source>
        <dbReference type="EMBL" id="MBL0764088.1"/>
    </source>
</evidence>
<dbReference type="GO" id="GO:0016831">
    <property type="term" value="F:carboxy-lyase activity"/>
    <property type="evidence" value="ECO:0007669"/>
    <property type="project" value="UniProtKB-KW"/>
</dbReference>